<accession>A0A2T4J7T9</accession>
<reference evidence="1 2" key="1">
    <citation type="submission" date="2018-03" db="EMBL/GenBank/DDBJ databases">
        <title>Rhodobacter blasticus.</title>
        <authorList>
            <person name="Meyer T.E."/>
            <person name="Miller S."/>
            <person name="Lodha T."/>
            <person name="Gandham S."/>
            <person name="Chintalapati S."/>
            <person name="Chintalapati V.R."/>
        </authorList>
    </citation>
    <scope>NUCLEOTIDE SEQUENCE [LARGE SCALE GENOMIC DNA]</scope>
    <source>
        <strain evidence="1 2">DSM 2131</strain>
    </source>
</reference>
<protein>
    <submittedName>
        <fullName evidence="1">Uncharacterized protein</fullName>
    </submittedName>
</protein>
<dbReference type="EMBL" id="PZKE01000010">
    <property type="protein sequence ID" value="PTE13980.1"/>
    <property type="molecule type" value="Genomic_DNA"/>
</dbReference>
<organism evidence="1 2">
    <name type="scientific">Fuscovulum blasticum DSM 2131</name>
    <dbReference type="NCBI Taxonomy" id="1188250"/>
    <lineage>
        <taxon>Bacteria</taxon>
        <taxon>Pseudomonadati</taxon>
        <taxon>Pseudomonadota</taxon>
        <taxon>Alphaproteobacteria</taxon>
        <taxon>Rhodobacterales</taxon>
        <taxon>Paracoccaceae</taxon>
        <taxon>Pseudogemmobacter</taxon>
    </lineage>
</organism>
<name>A0A2T4J7T9_FUSBL</name>
<evidence type="ECO:0000313" key="1">
    <source>
        <dbReference type="EMBL" id="PTE13980.1"/>
    </source>
</evidence>
<comment type="caution">
    <text evidence="1">The sequence shown here is derived from an EMBL/GenBank/DDBJ whole genome shotgun (WGS) entry which is preliminary data.</text>
</comment>
<keyword evidence="2" id="KW-1185">Reference proteome</keyword>
<dbReference type="Proteomes" id="UP000241362">
    <property type="component" value="Unassembled WGS sequence"/>
</dbReference>
<gene>
    <name evidence="1" type="ORF">C5F44_11740</name>
</gene>
<sequence length="68" mass="7291">MFCDDGNRVSVLYFSQDPATGTVSGRGMANTGEIVEGWSGEHVLEFFRDGNPAAEAVMQCGDYSIPLS</sequence>
<evidence type="ECO:0000313" key="2">
    <source>
        <dbReference type="Proteomes" id="UP000241362"/>
    </source>
</evidence>
<proteinExistence type="predicted"/>
<dbReference type="AlphaFoldDB" id="A0A2T4J7T9"/>